<evidence type="ECO:0000313" key="10">
    <source>
        <dbReference type="EMBL" id="ABN47102.1"/>
    </source>
</evidence>
<evidence type="ECO:0000256" key="6">
    <source>
        <dbReference type="RuleBase" id="RU362125"/>
    </source>
</evidence>
<dbReference type="GO" id="GO:0050660">
    <property type="term" value="F:flavin adenine dinucleotide binding"/>
    <property type="evidence" value="ECO:0007669"/>
    <property type="project" value="InterPro"/>
</dbReference>
<comment type="similarity">
    <text evidence="2 6">Belongs to the acyl-CoA dehydrogenase family.</text>
</comment>
<gene>
    <name evidence="10" type="primary">orf96</name>
</gene>
<dbReference type="PANTHER" id="PTHR48083:SF2">
    <property type="entry name" value="MEDIUM-CHAIN SPECIFIC ACYL-COA DEHYDROGENASE, MITOCHONDRIAL"/>
    <property type="match status" value="1"/>
</dbReference>
<keyword evidence="5 6" id="KW-0560">Oxidoreductase</keyword>
<dbReference type="Gene3D" id="2.40.110.10">
    <property type="entry name" value="Butyryl-CoA Dehydrogenase, subunit A, domain 2"/>
    <property type="match status" value="1"/>
</dbReference>
<keyword evidence="3 6" id="KW-0285">Flavoprotein</keyword>
<dbReference type="InterPro" id="IPR050741">
    <property type="entry name" value="Acyl-CoA_dehydrogenase"/>
</dbReference>
<organism evidence="10 11">
    <name type="scientific">Sinorhizobium meliloti (strain SM11)</name>
    <dbReference type="NCBI Taxonomy" id="707241"/>
    <lineage>
        <taxon>Bacteria</taxon>
        <taxon>Pseudomonadati</taxon>
        <taxon>Pseudomonadota</taxon>
        <taxon>Alphaproteobacteria</taxon>
        <taxon>Hyphomicrobiales</taxon>
        <taxon>Rhizobiaceae</taxon>
        <taxon>Sinorhizobium/Ensifer group</taxon>
        <taxon>Sinorhizobium</taxon>
    </lineage>
</organism>
<feature type="domain" description="Acyl-CoA dehydrogenase/oxidase N-terminal" evidence="9">
    <location>
        <begin position="16"/>
        <end position="123"/>
    </location>
</feature>
<geneLocation type="plasmid" evidence="10 11">
    <name>pSmeSM11b</name>
</geneLocation>
<evidence type="ECO:0000256" key="3">
    <source>
        <dbReference type="ARBA" id="ARBA00022630"/>
    </source>
</evidence>
<name>A4KVK1_SINMM</name>
<dbReference type="InterPro" id="IPR046373">
    <property type="entry name" value="Acyl-CoA_Oxase/DH_mid-dom_sf"/>
</dbReference>
<dbReference type="GO" id="GO:0033539">
    <property type="term" value="P:fatty acid beta-oxidation using acyl-CoA dehydrogenase"/>
    <property type="evidence" value="ECO:0007669"/>
    <property type="project" value="TreeGrafter"/>
</dbReference>
<evidence type="ECO:0000259" key="9">
    <source>
        <dbReference type="Pfam" id="PF02771"/>
    </source>
</evidence>
<dbReference type="InterPro" id="IPR009075">
    <property type="entry name" value="AcylCo_DH/oxidase_C"/>
</dbReference>
<dbReference type="SUPFAM" id="SSF56645">
    <property type="entry name" value="Acyl-CoA dehydrogenase NM domain-like"/>
    <property type="match status" value="1"/>
</dbReference>
<dbReference type="CDD" id="cd00567">
    <property type="entry name" value="ACAD"/>
    <property type="match status" value="1"/>
</dbReference>
<dbReference type="GO" id="GO:0003995">
    <property type="term" value="F:acyl-CoA dehydrogenase activity"/>
    <property type="evidence" value="ECO:0007669"/>
    <property type="project" value="TreeGrafter"/>
</dbReference>
<dbReference type="PANTHER" id="PTHR48083">
    <property type="entry name" value="MEDIUM-CHAIN SPECIFIC ACYL-COA DEHYDROGENASE, MITOCHONDRIAL-RELATED"/>
    <property type="match status" value="1"/>
</dbReference>
<proteinExistence type="inferred from homology"/>
<evidence type="ECO:0000256" key="2">
    <source>
        <dbReference type="ARBA" id="ARBA00009347"/>
    </source>
</evidence>
<evidence type="ECO:0000313" key="11">
    <source>
        <dbReference type="Proteomes" id="UP000009045"/>
    </source>
</evidence>
<reference evidence="10 11" key="1">
    <citation type="journal article" date="2007" name="FEMS Microbiol. Lett.">
        <title>Sequence analysis of the 181-kb accessory plasmid pSmeSM11b, isolated from a dominant Sinorhizobium meliloti strain identified during a long-term field release experiment.</title>
        <authorList>
            <person name="Stiens M."/>
            <person name="Schneiker S."/>
            <person name="Puhler A."/>
            <person name="Schluter A."/>
        </authorList>
    </citation>
    <scope>NUCLEOTIDE SEQUENCE [LARGE SCALE GENOMIC DNA]</scope>
    <source>
        <strain evidence="10 11">SM11</strain>
        <plasmid evidence="11">pSmeSM11b</plasmid>
    </source>
</reference>
<dbReference type="Pfam" id="PF00441">
    <property type="entry name" value="Acyl-CoA_dh_1"/>
    <property type="match status" value="1"/>
</dbReference>
<reference evidence="11" key="2">
    <citation type="journal article" date="2011" name="J. Biotechnol.">
        <title>The complete genome sequence of the dominant Sinorhizobium meliloti field isolate SM11 extends the S. meliloti pan-genome.</title>
        <authorList>
            <person name="Schneiker-Bekel S."/>
            <person name="Wibberg D."/>
            <person name="Bekel T."/>
            <person name="Blom J."/>
            <person name="Linke B."/>
            <person name="Neuweger H."/>
            <person name="Stiens M."/>
            <person name="Vorholter F.J."/>
            <person name="Weidner S."/>
            <person name="Goesmann A."/>
            <person name="Puhler A."/>
            <person name="Schluter A."/>
        </authorList>
    </citation>
    <scope>NUCLEOTIDE SEQUENCE [LARGE SCALE GENOMIC DNA]</scope>
    <source>
        <strain evidence="11">SM11</strain>
        <plasmid evidence="11">pSmeSM11b</plasmid>
    </source>
</reference>
<dbReference type="EMBL" id="EF066650">
    <property type="protein sequence ID" value="ABN47102.1"/>
    <property type="molecule type" value="Genomic_DNA"/>
</dbReference>
<protein>
    <submittedName>
        <fullName evidence="10">Probable acyl-CoA dehydrogenase-like protein</fullName>
    </submittedName>
</protein>
<evidence type="ECO:0000259" key="8">
    <source>
        <dbReference type="Pfam" id="PF02770"/>
    </source>
</evidence>
<dbReference type="InterPro" id="IPR037069">
    <property type="entry name" value="AcylCoA_DH/ox_N_sf"/>
</dbReference>
<comment type="cofactor">
    <cofactor evidence="1 6">
        <name>FAD</name>
        <dbReference type="ChEBI" id="CHEBI:57692"/>
    </cofactor>
</comment>
<keyword evidence="4 6" id="KW-0274">FAD</keyword>
<evidence type="ECO:0000259" key="7">
    <source>
        <dbReference type="Pfam" id="PF00441"/>
    </source>
</evidence>
<dbReference type="SUPFAM" id="SSF47203">
    <property type="entry name" value="Acyl-CoA dehydrogenase C-terminal domain-like"/>
    <property type="match status" value="1"/>
</dbReference>
<accession>A4KVK1</accession>
<dbReference type="Gene3D" id="1.10.540.10">
    <property type="entry name" value="Acyl-CoA dehydrogenase/oxidase, N-terminal domain"/>
    <property type="match status" value="1"/>
</dbReference>
<feature type="domain" description="Acyl-CoA dehydrogenase/oxidase C-terminal" evidence="7">
    <location>
        <begin position="233"/>
        <end position="379"/>
    </location>
</feature>
<evidence type="ECO:0000256" key="5">
    <source>
        <dbReference type="ARBA" id="ARBA00023002"/>
    </source>
</evidence>
<sequence length="388" mass="42091">MKIFDTSVLKLPLYEEQHRQLAARIESWADEISSELGEIEDRSPAEIGRLLTALFGRTGWYAAVGGADTPPDFRSICLIREGFGFVHDLFDFAFSIQALAAASLIKYGSAEQRAALLPDILAGRSIGCLAMSESEVGSDLANVSLRAEHRGESYALSGTKTWISNADIADFTIVLARTAEGGGPLGLSLFYVSTQSPGMRVSETIQAMAPRSFGSLSFDECIVPADQMIGKPGHGFKIAGEILEQYRVTVGAAATGFARRARNAALSWARSRRLSTGTVWDMQMTKSKFADSEVALTGSALLIAQAAWEIDQQIRGYGKHSSIAKLFATEQAQRIIDDAVQIFGAAGIVKDTVPERLYRQIRSLRIYEGTSEIQRLIIAGCLQNPEIG</sequence>
<dbReference type="InterPro" id="IPR006091">
    <property type="entry name" value="Acyl-CoA_Oxase/DH_mid-dom"/>
</dbReference>
<dbReference type="AlphaFoldDB" id="A4KVK1"/>
<dbReference type="Gene3D" id="1.20.140.10">
    <property type="entry name" value="Butyryl-CoA Dehydrogenase, subunit A, domain 3"/>
    <property type="match status" value="1"/>
</dbReference>
<dbReference type="InterPro" id="IPR036250">
    <property type="entry name" value="AcylCo_DH-like_C"/>
</dbReference>
<dbReference type="InterPro" id="IPR013786">
    <property type="entry name" value="AcylCoA_DH/ox_N"/>
</dbReference>
<dbReference type="Pfam" id="PF02771">
    <property type="entry name" value="Acyl-CoA_dh_N"/>
    <property type="match status" value="1"/>
</dbReference>
<dbReference type="Pfam" id="PF02770">
    <property type="entry name" value="Acyl-CoA_dh_M"/>
    <property type="match status" value="1"/>
</dbReference>
<dbReference type="GO" id="GO:0005737">
    <property type="term" value="C:cytoplasm"/>
    <property type="evidence" value="ECO:0007669"/>
    <property type="project" value="TreeGrafter"/>
</dbReference>
<evidence type="ECO:0000256" key="4">
    <source>
        <dbReference type="ARBA" id="ARBA00022827"/>
    </source>
</evidence>
<dbReference type="Proteomes" id="UP000009045">
    <property type="component" value="Plasmid pSmeSM11b"/>
</dbReference>
<evidence type="ECO:0000256" key="1">
    <source>
        <dbReference type="ARBA" id="ARBA00001974"/>
    </source>
</evidence>
<keyword evidence="10" id="KW-0614">Plasmid</keyword>
<feature type="domain" description="Acyl-CoA oxidase/dehydrogenase middle" evidence="8">
    <location>
        <begin position="128"/>
        <end position="221"/>
    </location>
</feature>
<dbReference type="InterPro" id="IPR009100">
    <property type="entry name" value="AcylCoA_DH/oxidase_NM_dom_sf"/>
</dbReference>